<evidence type="ECO:0000256" key="4">
    <source>
        <dbReference type="ARBA" id="ARBA00022692"/>
    </source>
</evidence>
<dbReference type="AlphaFoldDB" id="A0A5J4KSV8"/>
<keyword evidence="11" id="KW-1185">Reference proteome</keyword>
<dbReference type="InterPro" id="IPR004638">
    <property type="entry name" value="EmrB-like"/>
</dbReference>
<keyword evidence="3" id="KW-1003">Cell membrane</keyword>
<name>A0A5J4KSV8_9CHLR</name>
<dbReference type="Gene3D" id="1.20.1720.10">
    <property type="entry name" value="Multidrug resistance protein D"/>
    <property type="match status" value="1"/>
</dbReference>
<evidence type="ECO:0000256" key="3">
    <source>
        <dbReference type="ARBA" id="ARBA00022475"/>
    </source>
</evidence>
<keyword evidence="4 8" id="KW-0812">Transmembrane</keyword>
<dbReference type="Proteomes" id="UP000326912">
    <property type="component" value="Unassembled WGS sequence"/>
</dbReference>
<evidence type="ECO:0000256" key="6">
    <source>
        <dbReference type="ARBA" id="ARBA00023136"/>
    </source>
</evidence>
<organism evidence="10 11">
    <name type="scientific">Dictyobacter vulcani</name>
    <dbReference type="NCBI Taxonomy" id="2607529"/>
    <lineage>
        <taxon>Bacteria</taxon>
        <taxon>Bacillati</taxon>
        <taxon>Chloroflexota</taxon>
        <taxon>Ktedonobacteria</taxon>
        <taxon>Ktedonobacterales</taxon>
        <taxon>Dictyobacteraceae</taxon>
        <taxon>Dictyobacter</taxon>
    </lineage>
</organism>
<protein>
    <submittedName>
        <fullName evidence="10">MFS transporter</fullName>
    </submittedName>
</protein>
<gene>
    <name evidence="10" type="ORF">KDW_51370</name>
</gene>
<feature type="transmembrane region" description="Helical" evidence="8">
    <location>
        <begin position="183"/>
        <end position="203"/>
    </location>
</feature>
<feature type="transmembrane region" description="Helical" evidence="8">
    <location>
        <begin position="325"/>
        <end position="347"/>
    </location>
</feature>
<feature type="transmembrane region" description="Helical" evidence="8">
    <location>
        <begin position="425"/>
        <end position="445"/>
    </location>
</feature>
<evidence type="ECO:0000256" key="1">
    <source>
        <dbReference type="ARBA" id="ARBA00004651"/>
    </source>
</evidence>
<dbReference type="GO" id="GO:0022857">
    <property type="term" value="F:transmembrane transporter activity"/>
    <property type="evidence" value="ECO:0007669"/>
    <property type="project" value="InterPro"/>
</dbReference>
<dbReference type="RefSeq" id="WP_151758677.1">
    <property type="nucleotide sequence ID" value="NZ_BKZW01000003.1"/>
</dbReference>
<feature type="transmembrane region" description="Helical" evidence="8">
    <location>
        <begin position="120"/>
        <end position="141"/>
    </location>
</feature>
<feature type="transmembrane region" description="Helical" evidence="8">
    <location>
        <begin position="64"/>
        <end position="83"/>
    </location>
</feature>
<dbReference type="PROSITE" id="PS50850">
    <property type="entry name" value="MFS"/>
    <property type="match status" value="1"/>
</dbReference>
<evidence type="ECO:0000259" key="9">
    <source>
        <dbReference type="PROSITE" id="PS50850"/>
    </source>
</evidence>
<dbReference type="FunFam" id="1.20.1720.10:FF:000004">
    <property type="entry name" value="EmrB/QacA family drug resistance transporter"/>
    <property type="match status" value="1"/>
</dbReference>
<comment type="subcellular location">
    <subcellularLocation>
        <location evidence="1">Cell membrane</location>
        <topology evidence="1">Multi-pass membrane protein</topology>
    </subcellularLocation>
</comment>
<dbReference type="CDD" id="cd17502">
    <property type="entry name" value="MFS_Azr1_MDR_like"/>
    <property type="match status" value="1"/>
</dbReference>
<dbReference type="Pfam" id="PF07690">
    <property type="entry name" value="MFS_1"/>
    <property type="match status" value="1"/>
</dbReference>
<feature type="transmembrane region" description="Helical" evidence="8">
    <location>
        <begin position="28"/>
        <end position="52"/>
    </location>
</feature>
<feature type="domain" description="Major facilitator superfamily (MFS) profile" evidence="9">
    <location>
        <begin position="30"/>
        <end position="543"/>
    </location>
</feature>
<proteinExistence type="predicted"/>
<dbReference type="EMBL" id="BKZW01000003">
    <property type="protein sequence ID" value="GER90975.1"/>
    <property type="molecule type" value="Genomic_DNA"/>
</dbReference>
<dbReference type="InterPro" id="IPR011701">
    <property type="entry name" value="MFS"/>
</dbReference>
<feature type="transmembrane region" description="Helical" evidence="8">
    <location>
        <begin position="215"/>
        <end position="236"/>
    </location>
</feature>
<comment type="caution">
    <text evidence="10">The sequence shown here is derived from an EMBL/GenBank/DDBJ whole genome shotgun (WGS) entry which is preliminary data.</text>
</comment>
<feature type="transmembrane region" description="Helical" evidence="8">
    <location>
        <begin position="286"/>
        <end position="313"/>
    </location>
</feature>
<dbReference type="PANTHER" id="PTHR23501">
    <property type="entry name" value="MAJOR FACILITATOR SUPERFAMILY"/>
    <property type="match status" value="1"/>
</dbReference>
<feature type="transmembrane region" description="Helical" evidence="8">
    <location>
        <begin position="153"/>
        <end position="171"/>
    </location>
</feature>
<sequence>MSALETNTSVEATVDTTEAPRYTRRETLLTMAGVLLVMLLASLDQTIVSTAMPHIIADFNGLDRYTWVTTAYLLTSTVMIPIYGKLSDLFGRKSIFLVGVVLFLLGSAVCGMAQSMNQLIVFRAFQGLGAAALMPIAIAVVGDLFPPRERGKWQGLTGAVFGLSSIVGPAAGGWITENANWRWVFYVNLPVGIAALLVLIFLMPSLHKKVANVSIDYLGAALLVVATVPLMLGLTWAGTQYAWLSVQVVGLFALSLAGFVAFFTYEGYLARKEKQPIIDPRLFKNSIFTIAIAISMITSMAMFGAIYFLPLFAQGILGISATDSGLLLSPMMLSLIAASIVSGLVVSRTGKYKIVAIVGMIISVIGASLLLRLDVHSGANDLWISMVVMGLGLGFGMSLYTLIVQNALPDKIGQATSALTFFRQIGGTIALSAMGSVMTSAYQPAFRKAVPASVNQFAAMAQKLYHKDLLGIFDNPNILLSKDTQDKIMKGFQSFPGGKQIYDQILEAVKIGLAQGIHNVFIFSVCFMVTGLLLVFFLKEIPLRSGRGKATADSAAQGAEDGTGALSPVMMH</sequence>
<dbReference type="SUPFAM" id="SSF103473">
    <property type="entry name" value="MFS general substrate transporter"/>
    <property type="match status" value="1"/>
</dbReference>
<evidence type="ECO:0000313" key="10">
    <source>
        <dbReference type="EMBL" id="GER90975.1"/>
    </source>
</evidence>
<feature type="transmembrane region" description="Helical" evidence="8">
    <location>
        <begin position="354"/>
        <end position="371"/>
    </location>
</feature>
<feature type="transmembrane region" description="Helical" evidence="8">
    <location>
        <begin position="520"/>
        <end position="538"/>
    </location>
</feature>
<feature type="transmembrane region" description="Helical" evidence="8">
    <location>
        <begin position="383"/>
        <end position="404"/>
    </location>
</feature>
<keyword evidence="6 8" id="KW-0472">Membrane</keyword>
<dbReference type="Gene3D" id="1.20.1250.20">
    <property type="entry name" value="MFS general substrate transporter like domains"/>
    <property type="match status" value="1"/>
</dbReference>
<feature type="transmembrane region" description="Helical" evidence="8">
    <location>
        <begin position="95"/>
        <end position="114"/>
    </location>
</feature>
<keyword evidence="2" id="KW-0813">Transport</keyword>
<evidence type="ECO:0000256" key="5">
    <source>
        <dbReference type="ARBA" id="ARBA00022989"/>
    </source>
</evidence>
<evidence type="ECO:0000313" key="11">
    <source>
        <dbReference type="Proteomes" id="UP000326912"/>
    </source>
</evidence>
<evidence type="ECO:0000256" key="8">
    <source>
        <dbReference type="SAM" id="Phobius"/>
    </source>
</evidence>
<dbReference type="InterPro" id="IPR036259">
    <property type="entry name" value="MFS_trans_sf"/>
</dbReference>
<reference evidence="10 11" key="1">
    <citation type="submission" date="2019-10" db="EMBL/GenBank/DDBJ databases">
        <title>Dictyobacter vulcani sp. nov., within the class Ktedonobacteria, isolated from soil of volcanic Mt. Zao.</title>
        <authorList>
            <person name="Zheng Y."/>
            <person name="Wang C.M."/>
            <person name="Sakai Y."/>
            <person name="Abe K."/>
            <person name="Yokota A."/>
            <person name="Yabe S."/>
        </authorList>
    </citation>
    <scope>NUCLEOTIDE SEQUENCE [LARGE SCALE GENOMIC DNA]</scope>
    <source>
        <strain evidence="10 11">W12</strain>
    </source>
</reference>
<dbReference type="NCBIfam" id="TIGR00711">
    <property type="entry name" value="efflux_EmrB"/>
    <property type="match status" value="1"/>
</dbReference>
<evidence type="ECO:0000256" key="7">
    <source>
        <dbReference type="SAM" id="MobiDB-lite"/>
    </source>
</evidence>
<evidence type="ECO:0000256" key="2">
    <source>
        <dbReference type="ARBA" id="ARBA00022448"/>
    </source>
</evidence>
<feature type="transmembrane region" description="Helical" evidence="8">
    <location>
        <begin position="242"/>
        <end position="265"/>
    </location>
</feature>
<dbReference type="GO" id="GO:0005886">
    <property type="term" value="C:plasma membrane"/>
    <property type="evidence" value="ECO:0007669"/>
    <property type="project" value="UniProtKB-SubCell"/>
</dbReference>
<feature type="region of interest" description="Disordered" evidence="7">
    <location>
        <begin position="552"/>
        <end position="572"/>
    </location>
</feature>
<keyword evidence="5 8" id="KW-1133">Transmembrane helix</keyword>
<dbReference type="InterPro" id="IPR020846">
    <property type="entry name" value="MFS_dom"/>
</dbReference>
<dbReference type="PANTHER" id="PTHR23501:SF197">
    <property type="entry name" value="COMD"/>
    <property type="match status" value="1"/>
</dbReference>
<accession>A0A5J4KSV8</accession>